<evidence type="ECO:0000256" key="8">
    <source>
        <dbReference type="ARBA" id="ARBA00023014"/>
    </source>
</evidence>
<dbReference type="PIRSF" id="PIRSF005572">
    <property type="entry name" value="NifS"/>
    <property type="match status" value="1"/>
</dbReference>
<keyword evidence="11" id="KW-0175">Coiled coil</keyword>
<evidence type="ECO:0000259" key="12">
    <source>
        <dbReference type="Pfam" id="PF00266"/>
    </source>
</evidence>
<evidence type="ECO:0000256" key="11">
    <source>
        <dbReference type="SAM" id="Coils"/>
    </source>
</evidence>
<organism evidence="13 14">
    <name type="scientific">Psychrilyobacter piezotolerans</name>
    <dbReference type="NCBI Taxonomy" id="2293438"/>
    <lineage>
        <taxon>Bacteria</taxon>
        <taxon>Fusobacteriati</taxon>
        <taxon>Fusobacteriota</taxon>
        <taxon>Fusobacteriia</taxon>
        <taxon>Fusobacteriales</taxon>
        <taxon>Fusobacteriaceae</taxon>
        <taxon>Psychrilyobacter</taxon>
    </lineage>
</organism>
<dbReference type="GO" id="GO:0008483">
    <property type="term" value="F:transaminase activity"/>
    <property type="evidence" value="ECO:0007669"/>
    <property type="project" value="UniProtKB-KW"/>
</dbReference>
<keyword evidence="8" id="KW-0411">Iron-sulfur</keyword>
<dbReference type="NCBIfam" id="NF002806">
    <property type="entry name" value="PRK02948.1"/>
    <property type="match status" value="1"/>
</dbReference>
<evidence type="ECO:0000256" key="9">
    <source>
        <dbReference type="ARBA" id="ARBA00050776"/>
    </source>
</evidence>
<gene>
    <name evidence="13" type="ORF">DYH56_14120</name>
</gene>
<reference evidence="13 14" key="1">
    <citation type="submission" date="2018-08" db="EMBL/GenBank/DDBJ databases">
        <title>Draft genome sequence of Psychrilyobacter sp. strain SD5 isolated from Black Sea water.</title>
        <authorList>
            <person name="Yadav S."/>
            <person name="Villanueva L."/>
            <person name="Damste J.S.S."/>
        </authorList>
    </citation>
    <scope>NUCLEOTIDE SEQUENCE [LARGE SCALE GENOMIC DNA]</scope>
    <source>
        <strain evidence="13 14">SD5</strain>
    </source>
</reference>
<comment type="cofactor">
    <cofactor evidence="1 10">
        <name>pyridoxal 5'-phosphate</name>
        <dbReference type="ChEBI" id="CHEBI:597326"/>
    </cofactor>
</comment>
<evidence type="ECO:0000256" key="10">
    <source>
        <dbReference type="RuleBase" id="RU004504"/>
    </source>
</evidence>
<keyword evidence="4" id="KW-0808">Transferase</keyword>
<evidence type="ECO:0000256" key="7">
    <source>
        <dbReference type="ARBA" id="ARBA00023004"/>
    </source>
</evidence>
<proteinExistence type="inferred from homology"/>
<comment type="caution">
    <text evidence="13">The sequence shown here is derived from an EMBL/GenBank/DDBJ whole genome shotgun (WGS) entry which is preliminary data.</text>
</comment>
<dbReference type="Pfam" id="PF00266">
    <property type="entry name" value="Aminotran_5"/>
    <property type="match status" value="1"/>
</dbReference>
<dbReference type="Proteomes" id="UP000263486">
    <property type="component" value="Unassembled WGS sequence"/>
</dbReference>
<comment type="similarity">
    <text evidence="2">Belongs to the class-V pyridoxal-phosphate-dependent aminotransferase family. NifS/IscS subfamily.</text>
</comment>
<feature type="domain" description="Aminotransferase class V" evidence="12">
    <location>
        <begin position="4"/>
        <end position="366"/>
    </location>
</feature>
<dbReference type="Gene3D" id="1.10.260.50">
    <property type="match status" value="1"/>
</dbReference>
<dbReference type="PROSITE" id="PS00595">
    <property type="entry name" value="AA_TRANSFER_CLASS_5"/>
    <property type="match status" value="1"/>
</dbReference>
<dbReference type="InterPro" id="IPR020578">
    <property type="entry name" value="Aminotrans_V_PyrdxlP_BS"/>
</dbReference>
<keyword evidence="13" id="KW-0032">Aminotransferase</keyword>
<evidence type="ECO:0000256" key="5">
    <source>
        <dbReference type="ARBA" id="ARBA00022723"/>
    </source>
</evidence>
<dbReference type="InterPro" id="IPR015424">
    <property type="entry name" value="PyrdxlP-dep_Trfase"/>
</dbReference>
<keyword evidence="6" id="KW-0663">Pyridoxal phosphate</keyword>
<evidence type="ECO:0000313" key="13">
    <source>
        <dbReference type="EMBL" id="REI39627.1"/>
    </source>
</evidence>
<keyword evidence="7" id="KW-0408">Iron</keyword>
<protein>
    <recommendedName>
        <fullName evidence="3">cysteine desulfurase</fullName>
        <ecNumber evidence="3">2.8.1.7</ecNumber>
    </recommendedName>
</protein>
<evidence type="ECO:0000256" key="2">
    <source>
        <dbReference type="ARBA" id="ARBA00006490"/>
    </source>
</evidence>
<evidence type="ECO:0000256" key="1">
    <source>
        <dbReference type="ARBA" id="ARBA00001933"/>
    </source>
</evidence>
<keyword evidence="14" id="KW-1185">Reference proteome</keyword>
<dbReference type="InterPro" id="IPR015422">
    <property type="entry name" value="PyrdxlP-dep_Trfase_small"/>
</dbReference>
<dbReference type="Gene3D" id="3.90.1150.10">
    <property type="entry name" value="Aspartate Aminotransferase, domain 1"/>
    <property type="match status" value="1"/>
</dbReference>
<dbReference type="InterPro" id="IPR000192">
    <property type="entry name" value="Aminotrans_V_dom"/>
</dbReference>
<feature type="coiled-coil region" evidence="11">
    <location>
        <begin position="247"/>
        <end position="274"/>
    </location>
</feature>
<dbReference type="InterPro" id="IPR016454">
    <property type="entry name" value="Cysteine_dSase"/>
</dbReference>
<dbReference type="RefSeq" id="WP_114643514.1">
    <property type="nucleotide sequence ID" value="NZ_JAACIO010000035.1"/>
</dbReference>
<dbReference type="PANTHER" id="PTHR11601">
    <property type="entry name" value="CYSTEINE DESULFURYLASE FAMILY MEMBER"/>
    <property type="match status" value="1"/>
</dbReference>
<dbReference type="InterPro" id="IPR015421">
    <property type="entry name" value="PyrdxlP-dep_Trfase_major"/>
</dbReference>
<evidence type="ECO:0000313" key="14">
    <source>
        <dbReference type="Proteomes" id="UP000263486"/>
    </source>
</evidence>
<dbReference type="PANTHER" id="PTHR11601:SF34">
    <property type="entry name" value="CYSTEINE DESULFURASE"/>
    <property type="match status" value="1"/>
</dbReference>
<keyword evidence="5" id="KW-0479">Metal-binding</keyword>
<name>A0ABX9KE31_9FUSO</name>
<accession>A0ABX9KE31</accession>
<dbReference type="Gene3D" id="3.40.640.10">
    <property type="entry name" value="Type I PLP-dependent aspartate aminotransferase-like (Major domain)"/>
    <property type="match status" value="1"/>
</dbReference>
<dbReference type="SUPFAM" id="SSF53383">
    <property type="entry name" value="PLP-dependent transferases"/>
    <property type="match status" value="1"/>
</dbReference>
<evidence type="ECO:0000256" key="4">
    <source>
        <dbReference type="ARBA" id="ARBA00022679"/>
    </source>
</evidence>
<evidence type="ECO:0000256" key="6">
    <source>
        <dbReference type="ARBA" id="ARBA00022898"/>
    </source>
</evidence>
<comment type="catalytic activity">
    <reaction evidence="9">
        <text>(sulfur carrier)-H + L-cysteine = (sulfur carrier)-SH + L-alanine</text>
        <dbReference type="Rhea" id="RHEA:43892"/>
        <dbReference type="Rhea" id="RHEA-COMP:14737"/>
        <dbReference type="Rhea" id="RHEA-COMP:14739"/>
        <dbReference type="ChEBI" id="CHEBI:29917"/>
        <dbReference type="ChEBI" id="CHEBI:35235"/>
        <dbReference type="ChEBI" id="CHEBI:57972"/>
        <dbReference type="ChEBI" id="CHEBI:64428"/>
        <dbReference type="EC" id="2.8.1.7"/>
    </reaction>
</comment>
<dbReference type="EMBL" id="QUAJ01000037">
    <property type="protein sequence ID" value="REI39627.1"/>
    <property type="molecule type" value="Genomic_DNA"/>
</dbReference>
<dbReference type="EC" id="2.8.1.7" evidence="3"/>
<sequence>MRRVYLDNNATTKTDERVLEAMLPYFCEVYGNAHSMHSFGQEAGRALDSARETVSNILKIEKSELIFTGTGVESNNLAIRGIARAYKRRGNHIITSAIEHPGAKNTCQDLEREGFEVSYIPVDKNGVVIVEELKKAIRKETILVTLMHANNETGVVQPIEEISKITRENKIVFHTDAVQTVGKIPVYPKELGVDLMSFSAHKFNGPKGTAGLFVKNGIRLGKVITGGGQERKIRPGTTNLAGVVGMAKALELATANMEEKMKEEEELRSFFETEMVARIPEIKINGKEATRLPGTSSISFRHLEGESILLGLDYKGIAVSSGSACSSDDLQASHVLLAMGIEVVDAHGTIRFSLGKFNTREDIEYVIEEAPKVIEKLRTISPLWNEFQLKK</sequence>
<evidence type="ECO:0000256" key="3">
    <source>
        <dbReference type="ARBA" id="ARBA00012239"/>
    </source>
</evidence>